<proteinExistence type="predicted"/>
<dbReference type="PROSITE" id="PS50943">
    <property type="entry name" value="HTH_CROC1"/>
    <property type="match status" value="1"/>
</dbReference>
<reference evidence="2" key="1">
    <citation type="submission" date="2016-08" db="EMBL/GenBank/DDBJ databases">
        <title>Complete Genome Seqeunce of Paenibacillus sp. BIHB 4019 from tea rhizoplane.</title>
        <authorList>
            <person name="Thakur R."/>
            <person name="Swarnkar M.K."/>
            <person name="Gulati A."/>
        </authorList>
    </citation>
    <scope>NUCLEOTIDE SEQUENCE [LARGE SCALE GENOMIC DNA]</scope>
    <source>
        <strain evidence="2">BIHB4019</strain>
    </source>
</reference>
<dbReference type="RefSeq" id="WP_172455508.1">
    <property type="nucleotide sequence ID" value="NZ_CP016808.1"/>
</dbReference>
<sequence>MSYEKTLASRVKLLRERHDLLQAEVAEGVKLSTSTYSNIETGYAKSTKLKTVIAFADFYGVTTDFLLGRTDKTLDKYGTLIIDPHS</sequence>
<evidence type="ECO:0000259" key="1">
    <source>
        <dbReference type="PROSITE" id="PS50943"/>
    </source>
</evidence>
<accession>A0A1B2DIW3</accession>
<dbReference type="Gene3D" id="1.10.260.40">
    <property type="entry name" value="lambda repressor-like DNA-binding domains"/>
    <property type="match status" value="1"/>
</dbReference>
<dbReference type="GO" id="GO:0003677">
    <property type="term" value="F:DNA binding"/>
    <property type="evidence" value="ECO:0007669"/>
    <property type="project" value="InterPro"/>
</dbReference>
<dbReference type="Pfam" id="PF01381">
    <property type="entry name" value="HTH_3"/>
    <property type="match status" value="1"/>
</dbReference>
<dbReference type="SUPFAM" id="SSF47413">
    <property type="entry name" value="lambda repressor-like DNA-binding domains"/>
    <property type="match status" value="1"/>
</dbReference>
<dbReference type="InterPro" id="IPR001387">
    <property type="entry name" value="Cro/C1-type_HTH"/>
</dbReference>
<gene>
    <name evidence="2" type="ORF">BBD42_15310</name>
</gene>
<organism evidence="2">
    <name type="scientific">Paenibacillus sp. BIHB 4019</name>
    <dbReference type="NCBI Taxonomy" id="1870819"/>
    <lineage>
        <taxon>Bacteria</taxon>
        <taxon>Bacillati</taxon>
        <taxon>Bacillota</taxon>
        <taxon>Bacilli</taxon>
        <taxon>Bacillales</taxon>
        <taxon>Paenibacillaceae</taxon>
        <taxon>Paenibacillus</taxon>
    </lineage>
</organism>
<dbReference type="InterPro" id="IPR010982">
    <property type="entry name" value="Lambda_DNA-bd_dom_sf"/>
</dbReference>
<name>A0A1B2DIW3_9BACL</name>
<feature type="domain" description="HTH cro/C1-type" evidence="1">
    <location>
        <begin position="11"/>
        <end position="66"/>
    </location>
</feature>
<protein>
    <recommendedName>
        <fullName evidence="1">HTH cro/C1-type domain-containing protein</fullName>
    </recommendedName>
</protein>
<dbReference type="CDD" id="cd00093">
    <property type="entry name" value="HTH_XRE"/>
    <property type="match status" value="1"/>
</dbReference>
<dbReference type="AlphaFoldDB" id="A0A1B2DIW3"/>
<dbReference type="SMART" id="SM00530">
    <property type="entry name" value="HTH_XRE"/>
    <property type="match status" value="1"/>
</dbReference>
<evidence type="ECO:0000313" key="2">
    <source>
        <dbReference type="EMBL" id="ANY67680.1"/>
    </source>
</evidence>
<dbReference type="EMBL" id="CP016808">
    <property type="protein sequence ID" value="ANY67680.1"/>
    <property type="molecule type" value="Genomic_DNA"/>
</dbReference>